<organism evidence="2 3">
    <name type="scientific">Aspergillus ochraceoroseus IBT 24754</name>
    <dbReference type="NCBI Taxonomy" id="1392256"/>
    <lineage>
        <taxon>Eukaryota</taxon>
        <taxon>Fungi</taxon>
        <taxon>Dikarya</taxon>
        <taxon>Ascomycota</taxon>
        <taxon>Pezizomycotina</taxon>
        <taxon>Eurotiomycetes</taxon>
        <taxon>Eurotiomycetidae</taxon>
        <taxon>Eurotiales</taxon>
        <taxon>Aspergillaceae</taxon>
        <taxon>Aspergillus</taxon>
        <taxon>Aspergillus subgen. Nidulantes</taxon>
    </lineage>
</organism>
<proteinExistence type="predicted"/>
<reference evidence="2 3" key="1">
    <citation type="journal article" date="2018" name="Proc. Natl. Acad. Sci. U.S.A.">
        <title>Linking secondary metabolites to gene clusters through genome sequencing of six diverse Aspergillus species.</title>
        <authorList>
            <person name="Kaerboelling I."/>
            <person name="Vesth T.C."/>
            <person name="Frisvad J.C."/>
            <person name="Nybo J.L."/>
            <person name="Theobald S."/>
            <person name="Kuo A."/>
            <person name="Bowyer P."/>
            <person name="Matsuda Y."/>
            <person name="Mondo S."/>
            <person name="Lyhne E.K."/>
            <person name="Kogle M.E."/>
            <person name="Clum A."/>
            <person name="Lipzen A."/>
            <person name="Salamov A."/>
            <person name="Ngan C.Y."/>
            <person name="Daum C."/>
            <person name="Chiniquy J."/>
            <person name="Barry K."/>
            <person name="LaButti K."/>
            <person name="Haridas S."/>
            <person name="Simmons B.A."/>
            <person name="Magnuson J.K."/>
            <person name="Mortensen U.H."/>
            <person name="Larsen T.O."/>
            <person name="Grigoriev I.V."/>
            <person name="Baker S.E."/>
            <person name="Andersen M.R."/>
        </authorList>
    </citation>
    <scope>NUCLEOTIDE SEQUENCE [LARGE SCALE GENOMIC DNA]</scope>
    <source>
        <strain evidence="2 3">IBT 24754</strain>
    </source>
</reference>
<accession>A0A2T5LYI0</accession>
<evidence type="ECO:0000313" key="3">
    <source>
        <dbReference type="Proteomes" id="UP000244073"/>
    </source>
</evidence>
<evidence type="ECO:0000313" key="2">
    <source>
        <dbReference type="EMBL" id="PTU21340.1"/>
    </source>
</evidence>
<dbReference type="GeneID" id="63812746"/>
<comment type="caution">
    <text evidence="2">The sequence shown here is derived from an EMBL/GenBank/DDBJ whole genome shotgun (WGS) entry which is preliminary data.</text>
</comment>
<sequence>MKFTGIVSTLAIAGAASAALIPNLQVVKIQSTITRLDSVLGTVEGLVGTTTNTVSQAALTSVKSDLSGIHNKLENLVGGLVTGVVSNGVVQEVTSIAEETASSVVSTLGGVTEVSSLTSLAESLVSRVQSGAVDATGLESVLSVLGQTSGLQVLNGVLSQA</sequence>
<dbReference type="AlphaFoldDB" id="A0A2T5LYI0"/>
<name>A0A2T5LYI0_9EURO</name>
<dbReference type="VEuPathDB" id="FungiDB:P175DRAFT_0492017"/>
<dbReference type="OrthoDB" id="4492304at2759"/>
<feature type="chain" id="PRO_5015705277" evidence="1">
    <location>
        <begin position="19"/>
        <end position="161"/>
    </location>
</feature>
<dbReference type="Proteomes" id="UP000244073">
    <property type="component" value="Unassembled WGS sequence"/>
</dbReference>
<feature type="signal peptide" evidence="1">
    <location>
        <begin position="1"/>
        <end position="18"/>
    </location>
</feature>
<gene>
    <name evidence="2" type="ORF">P175DRAFT_0492017</name>
</gene>
<keyword evidence="1" id="KW-0732">Signal</keyword>
<protein>
    <submittedName>
        <fullName evidence="2">Uncharacterized protein</fullName>
    </submittedName>
</protein>
<dbReference type="RefSeq" id="XP_040752732.1">
    <property type="nucleotide sequence ID" value="XM_040895864.1"/>
</dbReference>
<dbReference type="EMBL" id="MSFN02000003">
    <property type="protein sequence ID" value="PTU21340.1"/>
    <property type="molecule type" value="Genomic_DNA"/>
</dbReference>
<evidence type="ECO:0000256" key="1">
    <source>
        <dbReference type="SAM" id="SignalP"/>
    </source>
</evidence>